<dbReference type="WBParaSite" id="Pan_g10295.t1">
    <property type="protein sequence ID" value="Pan_g10295.t1"/>
    <property type="gene ID" value="Pan_g10295"/>
</dbReference>
<sequence length="290" mass="33097">MTINWKSFFQQKGATSRNNSHPSFLEMSFMKRYVIKPQNLTLDGDKNGGIIEKNHDHLDDTNCSSSSVKESIEGDYVSVNLLKVKHKKKVHFHKVSDKKNCSSLNASDKENDQIATVRCKKNLKAIDKMKNSPISKDIDKESCAVQNINDEKTFTSPRMGASKTLEEIKAYPILKDYNSIPKVYKKTKRISAVSLDNYSIAKGLITKYFRAKLGVFQPDPYDADDESVDEDDFDDYVFCFNDEGSVFYNPAFLDDFDPGHEAARLETYAKAWTILSKYNFSSEDDYRSSE</sequence>
<reference evidence="2" key="2">
    <citation type="submission" date="2020-10" db="UniProtKB">
        <authorList>
            <consortium name="WormBaseParasite"/>
        </authorList>
    </citation>
    <scope>IDENTIFICATION</scope>
</reference>
<dbReference type="AlphaFoldDB" id="A0A7E4UML9"/>
<dbReference type="Proteomes" id="UP000492821">
    <property type="component" value="Unassembled WGS sequence"/>
</dbReference>
<name>A0A7E4UML9_PANRE</name>
<accession>A0A7E4UML9</accession>
<organism evidence="1 2">
    <name type="scientific">Panagrellus redivivus</name>
    <name type="common">Microworm</name>
    <dbReference type="NCBI Taxonomy" id="6233"/>
    <lineage>
        <taxon>Eukaryota</taxon>
        <taxon>Metazoa</taxon>
        <taxon>Ecdysozoa</taxon>
        <taxon>Nematoda</taxon>
        <taxon>Chromadorea</taxon>
        <taxon>Rhabditida</taxon>
        <taxon>Tylenchina</taxon>
        <taxon>Panagrolaimomorpha</taxon>
        <taxon>Panagrolaimoidea</taxon>
        <taxon>Panagrolaimidae</taxon>
        <taxon>Panagrellus</taxon>
    </lineage>
</organism>
<evidence type="ECO:0000313" key="1">
    <source>
        <dbReference type="Proteomes" id="UP000492821"/>
    </source>
</evidence>
<keyword evidence="1" id="KW-1185">Reference proteome</keyword>
<reference evidence="1" key="1">
    <citation type="journal article" date="2013" name="Genetics">
        <title>The draft genome and transcriptome of Panagrellus redivivus are shaped by the harsh demands of a free-living lifestyle.</title>
        <authorList>
            <person name="Srinivasan J."/>
            <person name="Dillman A.R."/>
            <person name="Macchietto M.G."/>
            <person name="Heikkinen L."/>
            <person name="Lakso M."/>
            <person name="Fracchia K.M."/>
            <person name="Antoshechkin I."/>
            <person name="Mortazavi A."/>
            <person name="Wong G."/>
            <person name="Sternberg P.W."/>
        </authorList>
    </citation>
    <scope>NUCLEOTIDE SEQUENCE [LARGE SCALE GENOMIC DNA]</scope>
    <source>
        <strain evidence="1">MT8872</strain>
    </source>
</reference>
<proteinExistence type="predicted"/>
<evidence type="ECO:0000313" key="2">
    <source>
        <dbReference type="WBParaSite" id="Pan_g10295.t1"/>
    </source>
</evidence>
<protein>
    <submittedName>
        <fullName evidence="2">Dentin sialophosphoprotein-like</fullName>
    </submittedName>
</protein>